<protein>
    <submittedName>
        <fullName evidence="5">Uncharacterized protein</fullName>
    </submittedName>
</protein>
<dbReference type="PANTHER" id="PTHR23421">
    <property type="entry name" value="BETA-GALACTOSIDASE RELATED"/>
    <property type="match status" value="1"/>
</dbReference>
<feature type="domain" description="Beta-galactosidase 1-like first all-beta" evidence="3">
    <location>
        <begin position="33"/>
        <end position="155"/>
    </location>
</feature>
<proteinExistence type="predicted"/>
<dbReference type="HOGENOM" id="CLU_940489_0_0_1"/>
<dbReference type="GeneID" id="19332794"/>
<dbReference type="InterPro" id="IPR008979">
    <property type="entry name" value="Galactose-bd-like_sf"/>
</dbReference>
<dbReference type="Pfam" id="PF21317">
    <property type="entry name" value="BetaGal_ABD_1"/>
    <property type="match status" value="1"/>
</dbReference>
<dbReference type="KEGG" id="pfj:MYCFIDRAFT_172444"/>
<name>M3BBW3_PSEFD</name>
<dbReference type="Gene3D" id="2.60.120.260">
    <property type="entry name" value="Galactose-binding domain-like"/>
    <property type="match status" value="2"/>
</dbReference>
<accession>M3BBW3</accession>
<evidence type="ECO:0000256" key="2">
    <source>
        <dbReference type="ARBA" id="ARBA00023295"/>
    </source>
</evidence>
<evidence type="ECO:0000259" key="4">
    <source>
        <dbReference type="Pfam" id="PF21467"/>
    </source>
</evidence>
<dbReference type="InterPro" id="IPR001944">
    <property type="entry name" value="Glycoside_Hdrlase_35"/>
</dbReference>
<dbReference type="GO" id="GO:0005975">
    <property type="term" value="P:carbohydrate metabolic process"/>
    <property type="evidence" value="ECO:0007669"/>
    <property type="project" value="InterPro"/>
</dbReference>
<dbReference type="EMBL" id="KB446556">
    <property type="protein sequence ID" value="EME86747.1"/>
    <property type="molecule type" value="Genomic_DNA"/>
</dbReference>
<evidence type="ECO:0000313" key="5">
    <source>
        <dbReference type="EMBL" id="EME86747.1"/>
    </source>
</evidence>
<dbReference type="OrthoDB" id="3636145at2759"/>
<evidence type="ECO:0000313" key="6">
    <source>
        <dbReference type="Proteomes" id="UP000016932"/>
    </source>
</evidence>
<dbReference type="eggNOG" id="KOG0496">
    <property type="taxonomic scope" value="Eukaryota"/>
</dbReference>
<dbReference type="InterPro" id="IPR048913">
    <property type="entry name" value="BetaGal_gal-bd"/>
</dbReference>
<dbReference type="VEuPathDB" id="FungiDB:MYCFIDRAFT_172444"/>
<dbReference type="InterPro" id="IPR048912">
    <property type="entry name" value="BetaGal1-like_ABD1"/>
</dbReference>
<dbReference type="Proteomes" id="UP000016932">
    <property type="component" value="Unassembled WGS sequence"/>
</dbReference>
<dbReference type="Pfam" id="PF21467">
    <property type="entry name" value="BetaGal_gal-bd"/>
    <property type="match status" value="1"/>
</dbReference>
<dbReference type="SUPFAM" id="SSF49785">
    <property type="entry name" value="Galactose-binding domain-like"/>
    <property type="match status" value="1"/>
</dbReference>
<evidence type="ECO:0000256" key="1">
    <source>
        <dbReference type="ARBA" id="ARBA00022801"/>
    </source>
</evidence>
<dbReference type="RefSeq" id="XP_007923913.1">
    <property type="nucleotide sequence ID" value="XM_007925722.1"/>
</dbReference>
<dbReference type="GO" id="GO:0004553">
    <property type="term" value="F:hydrolase activity, hydrolyzing O-glycosyl compounds"/>
    <property type="evidence" value="ECO:0007669"/>
    <property type="project" value="InterPro"/>
</dbReference>
<organism evidence="5 6">
    <name type="scientific">Pseudocercospora fijiensis (strain CIRAD86)</name>
    <name type="common">Black leaf streak disease fungus</name>
    <name type="synonym">Mycosphaerella fijiensis</name>
    <dbReference type="NCBI Taxonomy" id="383855"/>
    <lineage>
        <taxon>Eukaryota</taxon>
        <taxon>Fungi</taxon>
        <taxon>Dikarya</taxon>
        <taxon>Ascomycota</taxon>
        <taxon>Pezizomycotina</taxon>
        <taxon>Dothideomycetes</taxon>
        <taxon>Dothideomycetidae</taxon>
        <taxon>Mycosphaerellales</taxon>
        <taxon>Mycosphaerellaceae</taxon>
        <taxon>Pseudocercospora</taxon>
    </lineage>
</organism>
<keyword evidence="6" id="KW-1185">Reference proteome</keyword>
<keyword evidence="2" id="KW-0326">Glycosidase</keyword>
<gene>
    <name evidence="5" type="ORF">MYCFIDRAFT_172444</name>
</gene>
<sequence>MLRRPRGPQITLNRTLPLHSLSHSSTPHISPYPVPMESLHQGYGFILYTHTSTGAHSGIIHPGDRPRDRVLIYKNRARIGVLDSQYQHPPNISIDLKIGDELALLVENLGRVDYYSRGNSYEDRLRQPEKGIVGNVTVGGGGGGQVLENWKVYTIPLKELPSPSYSEDEDVVTTSSEPRFYHGTFSTPKSYSSSPAALDTYLSLPSAVKGQVFVNGFNLGRYWTVGPQQSLYLPGTLLKEEEEGVNDVVVLELEPDRMNGMEMVGEGLGERKWFNSVGIEMVGAEKKKPLMRMGIF</sequence>
<evidence type="ECO:0000259" key="3">
    <source>
        <dbReference type="Pfam" id="PF21317"/>
    </source>
</evidence>
<feature type="domain" description="Beta-galactosidase galactose-binding" evidence="4">
    <location>
        <begin position="178"/>
        <end position="241"/>
    </location>
</feature>
<keyword evidence="1" id="KW-0378">Hydrolase</keyword>
<reference evidence="5 6" key="1">
    <citation type="journal article" date="2012" name="PLoS Pathog.">
        <title>Diverse lifestyles and strategies of plant pathogenesis encoded in the genomes of eighteen Dothideomycetes fungi.</title>
        <authorList>
            <person name="Ohm R.A."/>
            <person name="Feau N."/>
            <person name="Henrissat B."/>
            <person name="Schoch C.L."/>
            <person name="Horwitz B.A."/>
            <person name="Barry K.W."/>
            <person name="Condon B.J."/>
            <person name="Copeland A.C."/>
            <person name="Dhillon B."/>
            <person name="Glaser F."/>
            <person name="Hesse C.N."/>
            <person name="Kosti I."/>
            <person name="LaButti K."/>
            <person name="Lindquist E.A."/>
            <person name="Lucas S."/>
            <person name="Salamov A.A."/>
            <person name="Bradshaw R.E."/>
            <person name="Ciuffetti L."/>
            <person name="Hamelin R.C."/>
            <person name="Kema G.H.J."/>
            <person name="Lawrence C."/>
            <person name="Scott J.A."/>
            <person name="Spatafora J.W."/>
            <person name="Turgeon B.G."/>
            <person name="de Wit P.J.G.M."/>
            <person name="Zhong S."/>
            <person name="Goodwin S.B."/>
            <person name="Grigoriev I.V."/>
        </authorList>
    </citation>
    <scope>NUCLEOTIDE SEQUENCE [LARGE SCALE GENOMIC DNA]</scope>
    <source>
        <strain evidence="5 6">CIRAD86</strain>
    </source>
</reference>
<dbReference type="AlphaFoldDB" id="M3BBW3"/>